<dbReference type="SUPFAM" id="SSF49299">
    <property type="entry name" value="PKD domain"/>
    <property type="match status" value="2"/>
</dbReference>
<gene>
    <name evidence="2" type="ORF">C8N47_1333</name>
</gene>
<dbReference type="NCBIfam" id="NF012211">
    <property type="entry name" value="tand_rpt_95"/>
    <property type="match status" value="3"/>
</dbReference>
<feature type="signal peptide" evidence="1">
    <location>
        <begin position="1"/>
        <end position="22"/>
    </location>
</feature>
<evidence type="ECO:0000313" key="3">
    <source>
        <dbReference type="Proteomes" id="UP000243525"/>
    </source>
</evidence>
<dbReference type="RefSeq" id="WP_107823907.1">
    <property type="nucleotide sequence ID" value="NZ_QAAD01000033.1"/>
</dbReference>
<dbReference type="InterPro" id="IPR026341">
    <property type="entry name" value="T9SS_type_B"/>
</dbReference>
<comment type="caution">
    <text evidence="2">The sequence shown here is derived from an EMBL/GenBank/DDBJ whole genome shotgun (WGS) entry which is preliminary data.</text>
</comment>
<reference evidence="2 3" key="1">
    <citation type="submission" date="2018-04" db="EMBL/GenBank/DDBJ databases">
        <title>Genomic Encyclopedia of Archaeal and Bacterial Type Strains, Phase II (KMG-II): from individual species to whole genera.</title>
        <authorList>
            <person name="Goeker M."/>
        </authorList>
    </citation>
    <scope>NUCLEOTIDE SEQUENCE [LARGE SCALE GENOMIC DNA]</scope>
    <source>
        <strain evidence="2 3">DSM 28823</strain>
    </source>
</reference>
<dbReference type="Pfam" id="PF17963">
    <property type="entry name" value="Big_9"/>
    <property type="match status" value="4"/>
</dbReference>
<dbReference type="InterPro" id="IPR035986">
    <property type="entry name" value="PKD_dom_sf"/>
</dbReference>
<name>A0A2T5BX08_9BACT</name>
<feature type="chain" id="PRO_5015456617" evidence="1">
    <location>
        <begin position="23"/>
        <end position="955"/>
    </location>
</feature>
<evidence type="ECO:0000256" key="1">
    <source>
        <dbReference type="SAM" id="SignalP"/>
    </source>
</evidence>
<keyword evidence="3" id="KW-1185">Reference proteome</keyword>
<dbReference type="Pfam" id="PF13585">
    <property type="entry name" value="CHU_C"/>
    <property type="match status" value="1"/>
</dbReference>
<proteinExistence type="predicted"/>
<sequence>MRQFLILFLSALFCLWANNAFSQGTVSVAQGESRTFLVQGAVGNTYHWLLVQPDGVQLELASASAQSDEILFDQTGSYDLRVQATDLFGCLSEWLVLTVEVTASNVYTSFPSQSNTLCFGELADGISIPVAFTGSGGAALEESDFPVTLSFRIAGVAQIPQAIAYANQNLSINSAMLAGDGSIDWTYEITLTGATDAQNQTIQAQTGHDTFELTLLAQPQFAFTKSVYELTEGDWQSFSVNADGSFTYNWKLVAPDGSETTLVSKAEISGDILFNQAGVYLLQVMASASNSCSSAWKEITINVAPKQVDPEPDPELSPSLAVDDINQGWKNETLSGKLLTNDLHGDGTLRLTAVSQPDPSSGKLTAFDQTTGAYTFVPAADFTGDLQFEYQLCETADDGTQTCSTAFATLQILDTNSDDAAPAASDKYFAVAMNGTISGNFLTGDFDLTGSEIQLSSVNSSSLSGSFTNQGDGAFSYTPAADFTGEESLRYQLCNSSCDWATVTFYVWDDSYALTDLLAGDATYYNSGILNATLPANKRVDGSPDYSYALADDGNPQYGRVQVNADGTFTYTPLAGQTGYFSDRFVYRISTLAGVSYATAYISSYIEEPQLIVQNERTTGACMPLQLDASKSSGVGPLSYSWSPATNLSDAASVSPLFTPGESTDYTLTLTDALGNTDSRTVSVVVEPAPEVVTDPLVFVNNAAESIMLDASQSVGSSLSYSWASSGSGVIVAGQNTATPEVLGTGKYYLTISDQYGCVARDSVVVGIWIQAVDDQAEALVNKYVAINVLRNDIPQGNIDPTSVTIVSPPMNGTAEVQRDSTILYTPYEDFIGNDEFIYQVCDYRNQCDEATVLVMVSEEALFIPNAFTPNGDGYNDEFEIKGLRKYQGVQLKVFNRWGNRVYEADNYGANGFWDGTANRGLRVGEKQVPTGVYFYILKLGKDEKQFSGYIYIDR</sequence>
<keyword evidence="1" id="KW-0732">Signal</keyword>
<dbReference type="EMBL" id="QAAD01000033">
    <property type="protein sequence ID" value="PTN04238.1"/>
    <property type="molecule type" value="Genomic_DNA"/>
</dbReference>
<evidence type="ECO:0000313" key="2">
    <source>
        <dbReference type="EMBL" id="PTN04238.1"/>
    </source>
</evidence>
<dbReference type="Proteomes" id="UP000243525">
    <property type="component" value="Unassembled WGS sequence"/>
</dbReference>
<protein>
    <submittedName>
        <fullName evidence="2">Gliding motility-associated-like protein</fullName>
    </submittedName>
</protein>
<organism evidence="2 3">
    <name type="scientific">Mangrovibacterium marinum</name>
    <dbReference type="NCBI Taxonomy" id="1639118"/>
    <lineage>
        <taxon>Bacteria</taxon>
        <taxon>Pseudomonadati</taxon>
        <taxon>Bacteroidota</taxon>
        <taxon>Bacteroidia</taxon>
        <taxon>Marinilabiliales</taxon>
        <taxon>Prolixibacteraceae</taxon>
        <taxon>Mangrovibacterium</taxon>
    </lineage>
</organism>
<accession>A0A2T5BX08</accession>
<dbReference type="InterPro" id="IPR013783">
    <property type="entry name" value="Ig-like_fold"/>
</dbReference>
<dbReference type="Gene3D" id="2.60.40.3440">
    <property type="match status" value="2"/>
</dbReference>
<dbReference type="NCBIfam" id="TIGR04131">
    <property type="entry name" value="Bac_Flav_CTERM"/>
    <property type="match status" value="1"/>
</dbReference>
<dbReference type="Gene3D" id="2.60.40.10">
    <property type="entry name" value="Immunoglobulins"/>
    <property type="match status" value="1"/>
</dbReference>
<dbReference type="OrthoDB" id="1117451at2"/>
<dbReference type="AlphaFoldDB" id="A0A2T5BX08"/>